<dbReference type="InterPro" id="IPR015856">
    <property type="entry name" value="ABC_transpr_CbiO/EcfA_su"/>
</dbReference>
<name>A0ABU5G6Z5_9ACTO</name>
<dbReference type="SUPFAM" id="SSF52540">
    <property type="entry name" value="P-loop containing nucleoside triphosphate hydrolases"/>
    <property type="match status" value="1"/>
</dbReference>
<comment type="caution">
    <text evidence="5">The sequence shown here is derived from an EMBL/GenBank/DDBJ whole genome shotgun (WGS) entry which is preliminary data.</text>
</comment>
<dbReference type="InterPro" id="IPR017871">
    <property type="entry name" value="ABC_transporter-like_CS"/>
</dbReference>
<sequence>MGDVLSINNVTLRRSGNNILKGVSWDINSDERWVVLGPNGAGKTTIVQIVATRLFPTTGTVDIMGERLGRVDVRELRTMVGVTSSAVDRLIPRGETVFEAVRTAAYGQMAAWDEEYDVQDDARARAIMVQMGIDNIADRRVAYLSSGELKRLGIARSLMPNPEILILDEPTSGLDLGGRERLLTTLSMMARQPYAPALILVTHHVEEIPVGFTHVLLLKEGDIYAAGPIDKVLTSETVSQVFDYPITITKDGGRYFARS</sequence>
<dbReference type="GO" id="GO:0005524">
    <property type="term" value="F:ATP binding"/>
    <property type="evidence" value="ECO:0007669"/>
    <property type="project" value="UniProtKB-KW"/>
</dbReference>
<dbReference type="Gene3D" id="3.40.50.300">
    <property type="entry name" value="P-loop containing nucleotide triphosphate hydrolases"/>
    <property type="match status" value="1"/>
</dbReference>
<dbReference type="CDD" id="cd03225">
    <property type="entry name" value="ABC_cobalt_CbiO_domain1"/>
    <property type="match status" value="1"/>
</dbReference>
<proteinExistence type="predicted"/>
<dbReference type="Pfam" id="PF00005">
    <property type="entry name" value="ABC_tran"/>
    <property type="match status" value="1"/>
</dbReference>
<dbReference type="SMART" id="SM00382">
    <property type="entry name" value="AAA"/>
    <property type="match status" value="1"/>
</dbReference>
<keyword evidence="6" id="KW-1185">Reference proteome</keyword>
<gene>
    <name evidence="5" type="ORF">R6G86_05090</name>
</gene>
<protein>
    <submittedName>
        <fullName evidence="5">ATP-binding cassette domain-containing protein</fullName>
    </submittedName>
</protein>
<dbReference type="InterPro" id="IPR003439">
    <property type="entry name" value="ABC_transporter-like_ATP-bd"/>
</dbReference>
<reference evidence="5 6" key="1">
    <citation type="submission" date="2023-10" db="EMBL/GenBank/DDBJ databases">
        <title>Whole Genome based description of the genera Actinobaculum and Actinotignum reveals a complex phylogenetic relationship within the species included in the genus Actinotignum.</title>
        <authorList>
            <person name="Jensen C.S."/>
            <person name="Dargis R."/>
            <person name="Kemp M."/>
            <person name="Christensen J.J."/>
        </authorList>
    </citation>
    <scope>NUCLEOTIDE SEQUENCE [LARGE SCALE GENOMIC DNA]</scope>
    <source>
        <strain evidence="5 6">SLA_B974</strain>
    </source>
</reference>
<evidence type="ECO:0000256" key="1">
    <source>
        <dbReference type="ARBA" id="ARBA00022448"/>
    </source>
</evidence>
<dbReference type="Proteomes" id="UP001275049">
    <property type="component" value="Unassembled WGS sequence"/>
</dbReference>
<dbReference type="PROSITE" id="PS00211">
    <property type="entry name" value="ABC_TRANSPORTER_1"/>
    <property type="match status" value="1"/>
</dbReference>
<keyword evidence="2" id="KW-0547">Nucleotide-binding</keyword>
<dbReference type="RefSeq" id="WP_022866761.1">
    <property type="nucleotide sequence ID" value="NZ_CP126967.1"/>
</dbReference>
<evidence type="ECO:0000313" key="5">
    <source>
        <dbReference type="EMBL" id="MDY5133117.1"/>
    </source>
</evidence>
<accession>A0ABU5G6Z5</accession>
<dbReference type="EMBL" id="JAWNGA010000007">
    <property type="protein sequence ID" value="MDY5133117.1"/>
    <property type="molecule type" value="Genomic_DNA"/>
</dbReference>
<dbReference type="PROSITE" id="PS50893">
    <property type="entry name" value="ABC_TRANSPORTER_2"/>
    <property type="match status" value="1"/>
</dbReference>
<feature type="domain" description="ABC transporter" evidence="4">
    <location>
        <begin position="5"/>
        <end position="245"/>
    </location>
</feature>
<evidence type="ECO:0000313" key="6">
    <source>
        <dbReference type="Proteomes" id="UP001275049"/>
    </source>
</evidence>
<dbReference type="PANTHER" id="PTHR42734">
    <property type="entry name" value="METAL TRANSPORT SYSTEM ATP-BINDING PROTEIN TM_0124-RELATED"/>
    <property type="match status" value="1"/>
</dbReference>
<keyword evidence="3 5" id="KW-0067">ATP-binding</keyword>
<organism evidence="5 6">
    <name type="scientific">Actinotignum urinale</name>
    <dbReference type="NCBI Taxonomy" id="190146"/>
    <lineage>
        <taxon>Bacteria</taxon>
        <taxon>Bacillati</taxon>
        <taxon>Actinomycetota</taxon>
        <taxon>Actinomycetes</taxon>
        <taxon>Actinomycetales</taxon>
        <taxon>Actinomycetaceae</taxon>
        <taxon>Actinotignum</taxon>
    </lineage>
</organism>
<evidence type="ECO:0000256" key="3">
    <source>
        <dbReference type="ARBA" id="ARBA00022840"/>
    </source>
</evidence>
<dbReference type="InterPro" id="IPR003593">
    <property type="entry name" value="AAA+_ATPase"/>
</dbReference>
<dbReference type="InterPro" id="IPR050153">
    <property type="entry name" value="Metal_Ion_Import_ABC"/>
</dbReference>
<evidence type="ECO:0000259" key="4">
    <source>
        <dbReference type="PROSITE" id="PS50893"/>
    </source>
</evidence>
<dbReference type="InterPro" id="IPR027417">
    <property type="entry name" value="P-loop_NTPase"/>
</dbReference>
<keyword evidence="1" id="KW-0813">Transport</keyword>
<evidence type="ECO:0000256" key="2">
    <source>
        <dbReference type="ARBA" id="ARBA00022741"/>
    </source>
</evidence>